<protein>
    <submittedName>
        <fullName evidence="3">PrgI family protein</fullName>
    </submittedName>
</protein>
<comment type="caution">
    <text evidence="3">The sequence shown here is derived from an EMBL/GenBank/DDBJ whole genome shotgun (WGS) entry which is preliminary data.</text>
</comment>
<organism evidence="3 4">
    <name type="scientific">Saccharopolyspora rhizosphaerae</name>
    <dbReference type="NCBI Taxonomy" id="2492662"/>
    <lineage>
        <taxon>Bacteria</taxon>
        <taxon>Bacillati</taxon>
        <taxon>Actinomycetota</taxon>
        <taxon>Actinomycetes</taxon>
        <taxon>Pseudonocardiales</taxon>
        <taxon>Pseudonocardiaceae</taxon>
        <taxon>Saccharopolyspora</taxon>
    </lineage>
</organism>
<dbReference type="AlphaFoldDB" id="A0A3R8P5X9"/>
<dbReference type="Proteomes" id="UP000274515">
    <property type="component" value="Unassembled WGS sequence"/>
</dbReference>
<keyword evidence="2" id="KW-0812">Transmembrane</keyword>
<keyword evidence="4" id="KW-1185">Reference proteome</keyword>
<accession>A0A3R8P5X9</accession>
<evidence type="ECO:0000313" key="4">
    <source>
        <dbReference type="Proteomes" id="UP000274515"/>
    </source>
</evidence>
<feature type="transmembrane region" description="Helical" evidence="2">
    <location>
        <begin position="21"/>
        <end position="40"/>
    </location>
</feature>
<feature type="region of interest" description="Disordered" evidence="1">
    <location>
        <begin position="247"/>
        <end position="272"/>
    </location>
</feature>
<keyword evidence="2" id="KW-0472">Membrane</keyword>
<evidence type="ECO:0000256" key="1">
    <source>
        <dbReference type="SAM" id="MobiDB-lite"/>
    </source>
</evidence>
<evidence type="ECO:0000313" key="3">
    <source>
        <dbReference type="EMBL" id="RRO17071.1"/>
    </source>
</evidence>
<evidence type="ECO:0000256" key="2">
    <source>
        <dbReference type="SAM" id="Phobius"/>
    </source>
</evidence>
<dbReference type="OrthoDB" id="3354527at2"/>
<dbReference type="Pfam" id="PF12666">
    <property type="entry name" value="PrgI"/>
    <property type="match status" value="1"/>
</dbReference>
<reference evidence="3 4" key="1">
    <citation type="submission" date="2018-11" db="EMBL/GenBank/DDBJ databases">
        <title>Saccharopolyspora rhizosphaerae sp. nov., an actinomycete isolated from rhizosphere soil in Thailand.</title>
        <authorList>
            <person name="Intra B."/>
            <person name="Euanorasetr J."/>
            <person name="Take A."/>
            <person name="Inahashi Y."/>
            <person name="Mori M."/>
            <person name="Panbangred W."/>
            <person name="Matsumoto A."/>
        </authorList>
    </citation>
    <scope>NUCLEOTIDE SEQUENCE [LARGE SCALE GENOMIC DNA]</scope>
    <source>
        <strain evidence="3 4">H219</strain>
    </source>
</reference>
<sequence length="351" mass="37017">MNGPARIPADVDREDRLLAGLTARQLTLLAATGALLYGAWAATRSILALPVFAVLATPIAAAALVLALGQRDGVALYRLVGGAVRHRFSPRQRVADPTPAEPVPEWLVPAATTTKAPRLGAVAAPASGVEPASTGEAGVVDLAGEGIALVAAASTVNFALRTQTEHEALVGAFARYLHSLTAPVQILIRAQRCDLTDKITALREQAPSLPHPALETAAEEHAEFLTHLAGHTDLLRRQVLLVFREAPTHSSADTRPRRPRQPRRGMDAGARHAAEARLLRRVNEAIDLLAPASIRLTVLDTAQATHVLAGACNPDHTGTAEAALADPSEVITTHHATPDELVDPHGWEATP</sequence>
<dbReference type="EMBL" id="RSAA01000010">
    <property type="protein sequence ID" value="RRO17071.1"/>
    <property type="molecule type" value="Genomic_DNA"/>
</dbReference>
<dbReference type="InterPro" id="IPR024414">
    <property type="entry name" value="Uncharacterised_PrgI"/>
</dbReference>
<feature type="transmembrane region" description="Helical" evidence="2">
    <location>
        <begin position="46"/>
        <end position="68"/>
    </location>
</feature>
<gene>
    <name evidence="3" type="ORF">EIL87_12430</name>
</gene>
<keyword evidence="2" id="KW-1133">Transmembrane helix</keyword>
<name>A0A3R8P5X9_9PSEU</name>
<proteinExistence type="predicted"/>
<dbReference type="RefSeq" id="WP_125090410.1">
    <property type="nucleotide sequence ID" value="NZ_RSAA01000010.1"/>
</dbReference>